<evidence type="ECO:0000256" key="4">
    <source>
        <dbReference type="ARBA" id="ARBA00023163"/>
    </source>
</evidence>
<dbReference type="SUPFAM" id="SSF46785">
    <property type="entry name" value="Winged helix' DNA-binding domain"/>
    <property type="match status" value="1"/>
</dbReference>
<dbReference type="GO" id="GO:0032993">
    <property type="term" value="C:protein-DNA complex"/>
    <property type="evidence" value="ECO:0007669"/>
    <property type="project" value="TreeGrafter"/>
</dbReference>
<dbReference type="Pfam" id="PF03466">
    <property type="entry name" value="LysR_substrate"/>
    <property type="match status" value="1"/>
</dbReference>
<dbReference type="Gene3D" id="3.40.190.290">
    <property type="match status" value="1"/>
</dbReference>
<gene>
    <name evidence="6" type="ORF">BCF44_13033</name>
</gene>
<evidence type="ECO:0000256" key="2">
    <source>
        <dbReference type="ARBA" id="ARBA00023015"/>
    </source>
</evidence>
<dbReference type="InterPro" id="IPR036388">
    <property type="entry name" value="WH-like_DNA-bd_sf"/>
</dbReference>
<dbReference type="InterPro" id="IPR005119">
    <property type="entry name" value="LysR_subst-bd"/>
</dbReference>
<protein>
    <submittedName>
        <fullName evidence="6">DNA-binding transcriptional LysR family regulator</fullName>
    </submittedName>
</protein>
<dbReference type="InterPro" id="IPR036390">
    <property type="entry name" value="WH_DNA-bd_sf"/>
</dbReference>
<keyword evidence="2" id="KW-0805">Transcription regulation</keyword>
<dbReference type="FunFam" id="1.10.10.10:FF:000001">
    <property type="entry name" value="LysR family transcriptional regulator"/>
    <property type="match status" value="1"/>
</dbReference>
<accession>A0A3E0GTQ2</accession>
<dbReference type="EMBL" id="QUNO01000030">
    <property type="protein sequence ID" value="REH27062.1"/>
    <property type="molecule type" value="Genomic_DNA"/>
</dbReference>
<comment type="caution">
    <text evidence="6">The sequence shown here is derived from an EMBL/GenBank/DDBJ whole genome shotgun (WGS) entry which is preliminary data.</text>
</comment>
<evidence type="ECO:0000256" key="3">
    <source>
        <dbReference type="ARBA" id="ARBA00023125"/>
    </source>
</evidence>
<dbReference type="PANTHER" id="PTHR30346">
    <property type="entry name" value="TRANSCRIPTIONAL DUAL REGULATOR HCAR-RELATED"/>
    <property type="match status" value="1"/>
</dbReference>
<evidence type="ECO:0000313" key="7">
    <source>
        <dbReference type="Proteomes" id="UP000256269"/>
    </source>
</evidence>
<feature type="domain" description="HTH lysR-type" evidence="5">
    <location>
        <begin position="22"/>
        <end position="79"/>
    </location>
</feature>
<evidence type="ECO:0000259" key="5">
    <source>
        <dbReference type="PROSITE" id="PS50931"/>
    </source>
</evidence>
<dbReference type="AlphaFoldDB" id="A0A3E0GTQ2"/>
<keyword evidence="7" id="KW-1185">Reference proteome</keyword>
<organism evidence="6 7">
    <name type="scientific">Kutzneria buriramensis</name>
    <dbReference type="NCBI Taxonomy" id="1045776"/>
    <lineage>
        <taxon>Bacteria</taxon>
        <taxon>Bacillati</taxon>
        <taxon>Actinomycetota</taxon>
        <taxon>Actinomycetes</taxon>
        <taxon>Pseudonocardiales</taxon>
        <taxon>Pseudonocardiaceae</taxon>
        <taxon>Kutzneria</taxon>
    </lineage>
</organism>
<dbReference type="Pfam" id="PF00126">
    <property type="entry name" value="HTH_1"/>
    <property type="match status" value="1"/>
</dbReference>
<dbReference type="PRINTS" id="PR00039">
    <property type="entry name" value="HTHLYSR"/>
</dbReference>
<dbReference type="PANTHER" id="PTHR30346:SF29">
    <property type="entry name" value="LYSR SUBSTRATE-BINDING"/>
    <property type="match status" value="1"/>
</dbReference>
<evidence type="ECO:0000313" key="6">
    <source>
        <dbReference type="EMBL" id="REH27062.1"/>
    </source>
</evidence>
<dbReference type="PROSITE" id="PS50931">
    <property type="entry name" value="HTH_LYSR"/>
    <property type="match status" value="1"/>
</dbReference>
<name>A0A3E0GTQ2_9PSEU</name>
<dbReference type="SUPFAM" id="SSF53850">
    <property type="entry name" value="Periplasmic binding protein-like II"/>
    <property type="match status" value="1"/>
</dbReference>
<dbReference type="GO" id="GO:0003700">
    <property type="term" value="F:DNA-binding transcription factor activity"/>
    <property type="evidence" value="ECO:0007669"/>
    <property type="project" value="InterPro"/>
</dbReference>
<sequence length="336" mass="35668">MVIGDAACCCPPNTAENQVISMELRQLSHFVAVAEECHFTRAARRLHIAQSSLSASIQTLERELGAQLFVRDKRQVRLTDAGRALLVEARRALSTVTAAREAVAAVQGGLRGRVSVGLARAVDHGHLMAALARFHRAHPDVEVVICHDHSARLLDQVRDGRLDLALLLMPANRLAGSALANGTLGGDGLTVTPIRPERPVVACGPEHRFAQRNSVGLGELRAETLVEFPGSGNEFGGKVAFHADDVQTMLDVVAAGLAVAVLPRTTARGRTGVRFVELQGETPAWELMLAHPERSNAAAGALLAAVLASGDDAAKPIDRPVPPARQHLLLPVGAVR</sequence>
<comment type="similarity">
    <text evidence="1">Belongs to the LysR transcriptional regulatory family.</text>
</comment>
<dbReference type="InterPro" id="IPR000847">
    <property type="entry name" value="LysR_HTH_N"/>
</dbReference>
<keyword evidence="4" id="KW-0804">Transcription</keyword>
<dbReference type="Proteomes" id="UP000256269">
    <property type="component" value="Unassembled WGS sequence"/>
</dbReference>
<keyword evidence="3 6" id="KW-0238">DNA-binding</keyword>
<evidence type="ECO:0000256" key="1">
    <source>
        <dbReference type="ARBA" id="ARBA00009437"/>
    </source>
</evidence>
<dbReference type="GO" id="GO:0003677">
    <property type="term" value="F:DNA binding"/>
    <property type="evidence" value="ECO:0007669"/>
    <property type="project" value="UniProtKB-KW"/>
</dbReference>
<proteinExistence type="inferred from homology"/>
<dbReference type="Gene3D" id="1.10.10.10">
    <property type="entry name" value="Winged helix-like DNA-binding domain superfamily/Winged helix DNA-binding domain"/>
    <property type="match status" value="1"/>
</dbReference>
<reference evidence="6 7" key="1">
    <citation type="submission" date="2018-08" db="EMBL/GenBank/DDBJ databases">
        <title>Genomic Encyclopedia of Archaeal and Bacterial Type Strains, Phase II (KMG-II): from individual species to whole genera.</title>
        <authorList>
            <person name="Goeker M."/>
        </authorList>
    </citation>
    <scope>NUCLEOTIDE SEQUENCE [LARGE SCALE GENOMIC DNA]</scope>
    <source>
        <strain evidence="6 7">DSM 45791</strain>
    </source>
</reference>